<dbReference type="InterPro" id="IPR029000">
    <property type="entry name" value="Cyclophilin-like_dom_sf"/>
</dbReference>
<dbReference type="Pfam" id="PF00160">
    <property type="entry name" value="Pro_isomerase"/>
    <property type="match status" value="1"/>
</dbReference>
<comment type="similarity">
    <text evidence="2 5">Belongs to the cyclophilin-type PPIase family.</text>
</comment>
<evidence type="ECO:0000313" key="7">
    <source>
        <dbReference type="EMBL" id="MCC2230748.1"/>
    </source>
</evidence>
<evidence type="ECO:0000256" key="2">
    <source>
        <dbReference type="ARBA" id="ARBA00007365"/>
    </source>
</evidence>
<dbReference type="CDD" id="cd00317">
    <property type="entry name" value="cyclophilin"/>
    <property type="match status" value="1"/>
</dbReference>
<comment type="catalytic activity">
    <reaction evidence="5">
        <text>[protein]-peptidylproline (omega=180) = [protein]-peptidylproline (omega=0)</text>
        <dbReference type="Rhea" id="RHEA:16237"/>
        <dbReference type="Rhea" id="RHEA-COMP:10747"/>
        <dbReference type="Rhea" id="RHEA-COMP:10748"/>
        <dbReference type="ChEBI" id="CHEBI:83833"/>
        <dbReference type="ChEBI" id="CHEBI:83834"/>
        <dbReference type="EC" id="5.2.1.8"/>
    </reaction>
</comment>
<gene>
    <name evidence="7" type="ORF">LKD81_07000</name>
</gene>
<evidence type="ECO:0000256" key="1">
    <source>
        <dbReference type="ARBA" id="ARBA00002388"/>
    </source>
</evidence>
<keyword evidence="3 5" id="KW-0697">Rotamase</keyword>
<evidence type="ECO:0000256" key="3">
    <source>
        <dbReference type="ARBA" id="ARBA00023110"/>
    </source>
</evidence>
<accession>A0AAE3EAC3</accession>
<dbReference type="PANTHER" id="PTHR45625:SF4">
    <property type="entry name" value="PEPTIDYLPROLYL ISOMERASE DOMAIN AND WD REPEAT-CONTAINING PROTEIN 1"/>
    <property type="match status" value="1"/>
</dbReference>
<dbReference type="Proteomes" id="UP001198182">
    <property type="component" value="Unassembled WGS sequence"/>
</dbReference>
<evidence type="ECO:0000256" key="4">
    <source>
        <dbReference type="ARBA" id="ARBA00023235"/>
    </source>
</evidence>
<name>A0AAE3EAC3_9FIRM</name>
<dbReference type="InterPro" id="IPR024936">
    <property type="entry name" value="Cyclophilin-type_PPIase"/>
</dbReference>
<protein>
    <recommendedName>
        <fullName evidence="5">Peptidyl-prolyl cis-trans isomerase</fullName>
        <shortName evidence="5">PPIase</shortName>
        <ecNumber evidence="5">5.2.1.8</ecNumber>
    </recommendedName>
</protein>
<proteinExistence type="inferred from homology"/>
<dbReference type="GO" id="GO:0006457">
    <property type="term" value="P:protein folding"/>
    <property type="evidence" value="ECO:0007669"/>
    <property type="project" value="InterPro"/>
</dbReference>
<sequence>MAQNPIVTITMEDGSVMKAELYPEIAPNTVNNFLSLVNKGFYDGLIFHRVIRGFMIQGGCPDGTGMGGPGYDIKGEFDMNGFKNPLKHTPGVLSMARAMHPDSAGSQFFIMHETSPHLDGQYAAFGKVIEGLDVVDAIANVPTNFQDRPLAPQKIQSMTAETFGVEYPEPEKC</sequence>
<organism evidence="7 8">
    <name type="scientific">Hominifimenecus microfluidus</name>
    <dbReference type="NCBI Taxonomy" id="2885348"/>
    <lineage>
        <taxon>Bacteria</taxon>
        <taxon>Bacillati</taxon>
        <taxon>Bacillota</taxon>
        <taxon>Clostridia</taxon>
        <taxon>Lachnospirales</taxon>
        <taxon>Lachnospiraceae</taxon>
        <taxon>Hominifimenecus</taxon>
    </lineage>
</organism>
<dbReference type="RefSeq" id="WP_308453386.1">
    <property type="nucleotide sequence ID" value="NZ_JAJEQR010000016.1"/>
</dbReference>
<dbReference type="GO" id="GO:0003755">
    <property type="term" value="F:peptidyl-prolyl cis-trans isomerase activity"/>
    <property type="evidence" value="ECO:0007669"/>
    <property type="project" value="UniProtKB-UniRule"/>
</dbReference>
<evidence type="ECO:0000313" key="8">
    <source>
        <dbReference type="Proteomes" id="UP001198182"/>
    </source>
</evidence>
<dbReference type="Gene3D" id="2.40.100.10">
    <property type="entry name" value="Cyclophilin-like"/>
    <property type="match status" value="1"/>
</dbReference>
<dbReference type="SUPFAM" id="SSF50891">
    <property type="entry name" value="Cyclophilin-like"/>
    <property type="match status" value="1"/>
</dbReference>
<dbReference type="InterPro" id="IPR002130">
    <property type="entry name" value="Cyclophilin-type_PPIase_dom"/>
</dbReference>
<reference evidence="7" key="1">
    <citation type="submission" date="2021-10" db="EMBL/GenBank/DDBJ databases">
        <title>Anaerobic single-cell dispensing facilitates the cultivation of human gut bacteria.</title>
        <authorList>
            <person name="Afrizal A."/>
        </authorList>
    </citation>
    <scope>NUCLEOTIDE SEQUENCE</scope>
    <source>
        <strain evidence="7">CLA-AA-H215</strain>
    </source>
</reference>
<comment type="function">
    <text evidence="1 5">PPIases accelerate the folding of proteins. It catalyzes the cis-trans isomerization of proline imidic peptide bonds in oligopeptides.</text>
</comment>
<keyword evidence="8" id="KW-1185">Reference proteome</keyword>
<dbReference type="PANTHER" id="PTHR45625">
    <property type="entry name" value="PEPTIDYL-PROLYL CIS-TRANS ISOMERASE-RELATED"/>
    <property type="match status" value="1"/>
</dbReference>
<comment type="caution">
    <text evidence="7">The sequence shown here is derived from an EMBL/GenBank/DDBJ whole genome shotgun (WGS) entry which is preliminary data.</text>
</comment>
<dbReference type="EC" id="5.2.1.8" evidence="5"/>
<dbReference type="PRINTS" id="PR00153">
    <property type="entry name" value="CSAPPISMRASE"/>
</dbReference>
<feature type="domain" description="PPIase cyclophilin-type" evidence="6">
    <location>
        <begin position="7"/>
        <end position="160"/>
    </location>
</feature>
<evidence type="ECO:0000259" key="6">
    <source>
        <dbReference type="PROSITE" id="PS50072"/>
    </source>
</evidence>
<dbReference type="EMBL" id="JAJEQR010000016">
    <property type="protein sequence ID" value="MCC2230748.1"/>
    <property type="molecule type" value="Genomic_DNA"/>
</dbReference>
<dbReference type="PIRSF" id="PIRSF001467">
    <property type="entry name" value="Peptidylpro_ismrse"/>
    <property type="match status" value="1"/>
</dbReference>
<dbReference type="PROSITE" id="PS00170">
    <property type="entry name" value="CSA_PPIASE_1"/>
    <property type="match status" value="1"/>
</dbReference>
<keyword evidence="4 5" id="KW-0413">Isomerase</keyword>
<dbReference type="InterPro" id="IPR020892">
    <property type="entry name" value="Cyclophilin-type_PPIase_CS"/>
</dbReference>
<dbReference type="InterPro" id="IPR044666">
    <property type="entry name" value="Cyclophilin_A-like"/>
</dbReference>
<dbReference type="AlphaFoldDB" id="A0AAE3EAC3"/>
<evidence type="ECO:0000256" key="5">
    <source>
        <dbReference type="RuleBase" id="RU363019"/>
    </source>
</evidence>
<dbReference type="PROSITE" id="PS50072">
    <property type="entry name" value="CSA_PPIASE_2"/>
    <property type="match status" value="1"/>
</dbReference>